<gene>
    <name evidence="2" type="ORF">Adt_31040</name>
</gene>
<name>A0ABD1RE14_9LAMI</name>
<reference evidence="3" key="1">
    <citation type="submission" date="2024-07" db="EMBL/GenBank/DDBJ databases">
        <title>Two chromosome-level genome assemblies of Korean endemic species Abeliophyllum distichum and Forsythia ovata (Oleaceae).</title>
        <authorList>
            <person name="Jang H."/>
        </authorList>
    </citation>
    <scope>NUCLEOTIDE SEQUENCE [LARGE SCALE GENOMIC DNA]</scope>
</reference>
<organism evidence="2 3">
    <name type="scientific">Abeliophyllum distichum</name>
    <dbReference type="NCBI Taxonomy" id="126358"/>
    <lineage>
        <taxon>Eukaryota</taxon>
        <taxon>Viridiplantae</taxon>
        <taxon>Streptophyta</taxon>
        <taxon>Embryophyta</taxon>
        <taxon>Tracheophyta</taxon>
        <taxon>Spermatophyta</taxon>
        <taxon>Magnoliopsida</taxon>
        <taxon>eudicotyledons</taxon>
        <taxon>Gunneridae</taxon>
        <taxon>Pentapetalae</taxon>
        <taxon>asterids</taxon>
        <taxon>lamiids</taxon>
        <taxon>Lamiales</taxon>
        <taxon>Oleaceae</taxon>
        <taxon>Forsythieae</taxon>
        <taxon>Abeliophyllum</taxon>
    </lineage>
</organism>
<feature type="compositionally biased region" description="Polar residues" evidence="1">
    <location>
        <begin position="64"/>
        <end position="76"/>
    </location>
</feature>
<dbReference type="EMBL" id="JBFOLK010000009">
    <property type="protein sequence ID" value="KAL2486284.1"/>
    <property type="molecule type" value="Genomic_DNA"/>
</dbReference>
<keyword evidence="3" id="KW-1185">Reference proteome</keyword>
<evidence type="ECO:0000313" key="2">
    <source>
        <dbReference type="EMBL" id="KAL2486284.1"/>
    </source>
</evidence>
<dbReference type="AlphaFoldDB" id="A0ABD1RE14"/>
<feature type="compositionally biased region" description="Basic and acidic residues" evidence="1">
    <location>
        <begin position="79"/>
        <end position="90"/>
    </location>
</feature>
<dbReference type="Proteomes" id="UP001604336">
    <property type="component" value="Unassembled WGS sequence"/>
</dbReference>
<accession>A0ABD1RE14</accession>
<comment type="caution">
    <text evidence="2">The sequence shown here is derived from an EMBL/GenBank/DDBJ whole genome shotgun (WGS) entry which is preliminary data.</text>
</comment>
<proteinExistence type="predicted"/>
<evidence type="ECO:0000256" key="1">
    <source>
        <dbReference type="SAM" id="MobiDB-lite"/>
    </source>
</evidence>
<sequence>MMRTIWEESLMIRRQSSQLPMLQVATPNSAVDQAWYADSGASYHVTIDKENIAGMKEYAAGIQPPSNTSIPDSSVNEGGRLDEEGEVRSDPIDRELVYENEVQTEENQTERTSEYETRIDTTEGYENEVQTVENQDHQTERISENETGIDTTKGQEITAKKDHPMVTRAKVGIFNPKTYSSVLTEEVNEAEPLTAIEALKSEKWNNAMKEKYEALVKNQTWTLVPTELVSSQRLSADPRVLTIMKPSALVAKAPTLKIILAIVVTRGWEIRQVDINNVFLNGKLEETVHIGTATWFCRS</sequence>
<evidence type="ECO:0000313" key="3">
    <source>
        <dbReference type="Proteomes" id="UP001604336"/>
    </source>
</evidence>
<feature type="region of interest" description="Disordered" evidence="1">
    <location>
        <begin position="62"/>
        <end position="90"/>
    </location>
</feature>
<protein>
    <submittedName>
        <fullName evidence="2">LRR receptor-like serine/threonine-protein kinase</fullName>
    </submittedName>
</protein>